<comment type="caution">
    <text evidence="1">The sequence shown here is derived from an EMBL/GenBank/DDBJ whole genome shotgun (WGS) entry which is preliminary data.</text>
</comment>
<evidence type="ECO:0000313" key="1">
    <source>
        <dbReference type="EMBL" id="GIF09842.1"/>
    </source>
</evidence>
<protein>
    <submittedName>
        <fullName evidence="1">Uncharacterized protein</fullName>
    </submittedName>
</protein>
<keyword evidence="2" id="KW-1185">Reference proteome</keyword>
<name>A0A919NFF9_9ACTN</name>
<gene>
    <name evidence="1" type="ORF">Asi03nite_73800</name>
</gene>
<dbReference type="EMBL" id="BOMW01000104">
    <property type="protein sequence ID" value="GIF09842.1"/>
    <property type="molecule type" value="Genomic_DNA"/>
</dbReference>
<reference evidence="1" key="1">
    <citation type="submission" date="2021-01" db="EMBL/GenBank/DDBJ databases">
        <title>Whole genome shotgun sequence of Actinoplanes siamensis NBRC 109076.</title>
        <authorList>
            <person name="Komaki H."/>
            <person name="Tamura T."/>
        </authorList>
    </citation>
    <scope>NUCLEOTIDE SEQUENCE</scope>
    <source>
        <strain evidence="1">NBRC 109076</strain>
    </source>
</reference>
<sequence>MKLTVRGHLPIGVLRLLYVAALIWRIPDLPDIAAATACNRTVARNGSLYHPEMSFLPIQFTATLYLRDKRTGKIVKVMYFFASVSHGSKNVITAMPTRARKTK</sequence>
<dbReference type="AlphaFoldDB" id="A0A919NFF9"/>
<accession>A0A919NFF9</accession>
<dbReference type="Proteomes" id="UP000629619">
    <property type="component" value="Unassembled WGS sequence"/>
</dbReference>
<evidence type="ECO:0000313" key="2">
    <source>
        <dbReference type="Proteomes" id="UP000629619"/>
    </source>
</evidence>
<proteinExistence type="predicted"/>
<organism evidence="1 2">
    <name type="scientific">Actinoplanes siamensis</name>
    <dbReference type="NCBI Taxonomy" id="1223317"/>
    <lineage>
        <taxon>Bacteria</taxon>
        <taxon>Bacillati</taxon>
        <taxon>Actinomycetota</taxon>
        <taxon>Actinomycetes</taxon>
        <taxon>Micromonosporales</taxon>
        <taxon>Micromonosporaceae</taxon>
        <taxon>Actinoplanes</taxon>
    </lineage>
</organism>